<dbReference type="GO" id="GO:0016042">
    <property type="term" value="P:lipid catabolic process"/>
    <property type="evidence" value="ECO:0007669"/>
    <property type="project" value="UniProtKB-KW"/>
</dbReference>
<keyword evidence="1" id="KW-0378">Hydrolase</keyword>
<dbReference type="SUPFAM" id="SSF52540">
    <property type="entry name" value="P-loop containing nucleoside triphosphate hydrolases"/>
    <property type="match status" value="1"/>
</dbReference>
<dbReference type="EMBL" id="JANBVO010000009">
    <property type="protein sequence ID" value="KAJ9149952.1"/>
    <property type="molecule type" value="Genomic_DNA"/>
</dbReference>
<dbReference type="PANTHER" id="PTHR24185">
    <property type="entry name" value="CALCIUM-INDEPENDENT PHOSPHOLIPASE A2-GAMMA"/>
    <property type="match status" value="1"/>
</dbReference>
<protein>
    <submittedName>
        <fullName evidence="3">Patatin family protein</fullName>
    </submittedName>
</protein>
<name>A0AA38RJQ2_9PEZI</name>
<dbReference type="InterPro" id="IPR027417">
    <property type="entry name" value="P-loop_NTPase"/>
</dbReference>
<sequence>MPGSDLRLLALDGGGVRGLSTLMILRRLMATVDPVAPPKTQIIVSRGLDKDALLKDVDAPCKVFVCATSKETGDTPAATSAATTFFEPVAIGPFNEEFVDGALGANNPVYTLWSQAQDVRGDQLQAKLRCLVSVGTGVPSLNPVRDDVLGIWATLKELATEMEKTAQRFHRDKSNLDDEGRYYRFNVDRGLEDVALQESKKKKEIAAATRRYVESREYHGPYRTVFTLQGVPASDNFIERLCDTAELERSLLPHHRSHQKRRIFVLYGLGGIGKTQLAVNFARRHQTTFSSVFWLDGRTEDKLRHSLAGCASGIPEGQIPSRSRKPNVASKDDLDTVISDVLAWLARPDNVSWRLIFDNVDQDYQQDRGTGVYDVRGICLAITDHC</sequence>
<accession>A0AA38RJQ2</accession>
<evidence type="ECO:0000256" key="1">
    <source>
        <dbReference type="ARBA" id="ARBA00022801"/>
    </source>
</evidence>
<dbReference type="GO" id="GO:0019369">
    <property type="term" value="P:arachidonate metabolic process"/>
    <property type="evidence" value="ECO:0007669"/>
    <property type="project" value="TreeGrafter"/>
</dbReference>
<reference evidence="3" key="1">
    <citation type="submission" date="2022-07" db="EMBL/GenBank/DDBJ databases">
        <title>Fungi with potential for degradation of polypropylene.</title>
        <authorList>
            <person name="Gostincar C."/>
        </authorList>
    </citation>
    <scope>NUCLEOTIDE SEQUENCE</scope>
    <source>
        <strain evidence="3">EXF-13308</strain>
    </source>
</reference>
<keyword evidence="2" id="KW-0442">Lipid degradation</keyword>
<evidence type="ECO:0000313" key="4">
    <source>
        <dbReference type="Proteomes" id="UP001174694"/>
    </source>
</evidence>
<dbReference type="Gene3D" id="3.40.1090.10">
    <property type="entry name" value="Cytosolic phospholipase A2 catalytic domain"/>
    <property type="match status" value="2"/>
</dbReference>
<organism evidence="3 4">
    <name type="scientific">Pleurostoma richardsiae</name>
    <dbReference type="NCBI Taxonomy" id="41990"/>
    <lineage>
        <taxon>Eukaryota</taxon>
        <taxon>Fungi</taxon>
        <taxon>Dikarya</taxon>
        <taxon>Ascomycota</taxon>
        <taxon>Pezizomycotina</taxon>
        <taxon>Sordariomycetes</taxon>
        <taxon>Sordariomycetidae</taxon>
        <taxon>Calosphaeriales</taxon>
        <taxon>Pleurostomataceae</taxon>
        <taxon>Pleurostoma</taxon>
    </lineage>
</organism>
<dbReference type="PANTHER" id="PTHR24185:SF1">
    <property type="entry name" value="CALCIUM-INDEPENDENT PHOSPHOLIPASE A2-GAMMA"/>
    <property type="match status" value="1"/>
</dbReference>
<dbReference type="SUPFAM" id="SSF52151">
    <property type="entry name" value="FabD/lysophospholipase-like"/>
    <property type="match status" value="1"/>
</dbReference>
<comment type="caution">
    <text evidence="3">The sequence shown here is derived from an EMBL/GenBank/DDBJ whole genome shotgun (WGS) entry which is preliminary data.</text>
</comment>
<dbReference type="GO" id="GO:0047499">
    <property type="term" value="F:calcium-independent phospholipase A2 activity"/>
    <property type="evidence" value="ECO:0007669"/>
    <property type="project" value="TreeGrafter"/>
</dbReference>
<proteinExistence type="predicted"/>
<gene>
    <name evidence="3" type="ORF">NKR23_g4029</name>
</gene>
<keyword evidence="4" id="KW-1185">Reference proteome</keyword>
<keyword evidence="2" id="KW-0443">Lipid metabolism</keyword>
<dbReference type="GO" id="GO:0016020">
    <property type="term" value="C:membrane"/>
    <property type="evidence" value="ECO:0007669"/>
    <property type="project" value="TreeGrafter"/>
</dbReference>
<evidence type="ECO:0000256" key="2">
    <source>
        <dbReference type="ARBA" id="ARBA00022963"/>
    </source>
</evidence>
<dbReference type="InterPro" id="IPR016035">
    <property type="entry name" value="Acyl_Trfase/lysoPLipase"/>
</dbReference>
<dbReference type="Proteomes" id="UP001174694">
    <property type="component" value="Unassembled WGS sequence"/>
</dbReference>
<evidence type="ECO:0000313" key="3">
    <source>
        <dbReference type="EMBL" id="KAJ9149952.1"/>
    </source>
</evidence>
<dbReference type="AlphaFoldDB" id="A0AA38RJQ2"/>